<accession>A0A0D7AEG4</accession>
<feature type="transmembrane region" description="Helical" evidence="8">
    <location>
        <begin position="152"/>
        <end position="174"/>
    </location>
</feature>
<evidence type="ECO:0000256" key="5">
    <source>
        <dbReference type="ARBA" id="ARBA00022970"/>
    </source>
</evidence>
<dbReference type="Proteomes" id="UP000054144">
    <property type="component" value="Unassembled WGS sequence"/>
</dbReference>
<dbReference type="AlphaFoldDB" id="A0A0D7AEG4"/>
<dbReference type="GO" id="GO:0006865">
    <property type="term" value="P:amino acid transport"/>
    <property type="evidence" value="ECO:0007669"/>
    <property type="project" value="UniProtKB-KW"/>
</dbReference>
<keyword evidence="6 8" id="KW-1133">Transmembrane helix</keyword>
<dbReference type="PRINTS" id="PR01315">
    <property type="entry name" value="BATTENIN"/>
</dbReference>
<dbReference type="OrthoDB" id="5965864at2759"/>
<dbReference type="PANTHER" id="PTHR10981:SF0">
    <property type="entry name" value="BATTENIN"/>
    <property type="match status" value="1"/>
</dbReference>
<evidence type="ECO:0000313" key="9">
    <source>
        <dbReference type="EMBL" id="KIY49732.1"/>
    </source>
</evidence>
<dbReference type="InterPro" id="IPR036259">
    <property type="entry name" value="MFS_trans_sf"/>
</dbReference>
<evidence type="ECO:0000256" key="3">
    <source>
        <dbReference type="ARBA" id="ARBA00022448"/>
    </source>
</evidence>
<dbReference type="GO" id="GO:0012505">
    <property type="term" value="C:endomembrane system"/>
    <property type="evidence" value="ECO:0007669"/>
    <property type="project" value="UniProtKB-SubCell"/>
</dbReference>
<feature type="transmembrane region" description="Helical" evidence="8">
    <location>
        <begin position="373"/>
        <end position="396"/>
    </location>
</feature>
<dbReference type="InterPro" id="IPR003492">
    <property type="entry name" value="Battenin_disease_Cln3"/>
</dbReference>
<keyword evidence="8" id="KW-0926">Vacuole</keyword>
<dbReference type="SUPFAM" id="SSF103473">
    <property type="entry name" value="MFS general substrate transporter"/>
    <property type="match status" value="1"/>
</dbReference>
<keyword evidence="7 8" id="KW-0472">Membrane</keyword>
<keyword evidence="10" id="KW-1185">Reference proteome</keyword>
<dbReference type="GO" id="GO:0005774">
    <property type="term" value="C:vacuolar membrane"/>
    <property type="evidence" value="ECO:0007669"/>
    <property type="project" value="UniProtKB-SubCell"/>
</dbReference>
<comment type="subcellular location">
    <subcellularLocation>
        <location evidence="1">Endomembrane system</location>
        <topology evidence="1">Multi-pass membrane protein</topology>
    </subcellularLocation>
    <subcellularLocation>
        <location evidence="8">Vacuole membrane</location>
        <topology evidence="8">Multi-pass membrane protein</topology>
    </subcellularLocation>
</comment>
<sequence>RLLRHLGWSFFIFGLFNNVLYVIILSAALDLVPPSTPKGIIAFVNIAPALVAKLGWPYVLKGRIRYARRLLGCYALSTLGMIVVALFESLSMKLLGIAFASFSSGLGELTFLQLSTTYGSCAAEHGIGYFASGTGAAGIVGALVWWEVRSIGVRFGVGLSSIFPAVIPLTYYFLLPRQIDFVVVSNLSDSQRAPLLVNEASRDEASLSGTGSLAGGIVRTDVGNSKLSSILSANDKYRLVKPMLLTYMLPLFSVYLFEYTINQGVSPTLVYPVPAEDHWLLSSVIHTIRDYYPLWQLTYQTTVFISRSSISFGIPPIPKRWLAAPAVLQGLILLVLSYESSFGFFRSLAEVNSVTAQDRLTLHKTHHDATADIIFVFLLVSLEGLCGGSAYVNVFYHINRDTSDDEGGFTTEEREFRIGCVGFADSTGILLASLLAMPTEVGLCRAQVQRGKTLCLQV</sequence>
<evidence type="ECO:0000256" key="6">
    <source>
        <dbReference type="ARBA" id="ARBA00022989"/>
    </source>
</evidence>
<keyword evidence="5" id="KW-0029">Amino-acid transport</keyword>
<reference evidence="9 10" key="1">
    <citation type="journal article" date="2015" name="Fungal Genet. Biol.">
        <title>Evolution of novel wood decay mechanisms in Agaricales revealed by the genome sequences of Fistulina hepatica and Cylindrobasidium torrendii.</title>
        <authorList>
            <person name="Floudas D."/>
            <person name="Held B.W."/>
            <person name="Riley R."/>
            <person name="Nagy L.G."/>
            <person name="Koehler G."/>
            <person name="Ransdell A.S."/>
            <person name="Younus H."/>
            <person name="Chow J."/>
            <person name="Chiniquy J."/>
            <person name="Lipzen A."/>
            <person name="Tritt A."/>
            <person name="Sun H."/>
            <person name="Haridas S."/>
            <person name="LaButti K."/>
            <person name="Ohm R.A."/>
            <person name="Kues U."/>
            <person name="Blanchette R.A."/>
            <person name="Grigoriev I.V."/>
            <person name="Minto R.E."/>
            <person name="Hibbett D.S."/>
        </authorList>
    </citation>
    <scope>NUCLEOTIDE SEQUENCE [LARGE SCALE GENOMIC DNA]</scope>
    <source>
        <strain evidence="9 10">ATCC 64428</strain>
    </source>
</reference>
<keyword evidence="4 8" id="KW-0812">Transmembrane</keyword>
<comment type="similarity">
    <text evidence="2 8">Belongs to the battenin family.</text>
</comment>
<dbReference type="GO" id="GO:0051453">
    <property type="term" value="P:regulation of intracellular pH"/>
    <property type="evidence" value="ECO:0007669"/>
    <property type="project" value="TreeGrafter"/>
</dbReference>
<name>A0A0D7AEG4_9AGAR</name>
<evidence type="ECO:0000256" key="2">
    <source>
        <dbReference type="ARBA" id="ARBA00007467"/>
    </source>
</evidence>
<feature type="transmembrane region" description="Helical" evidence="8">
    <location>
        <begin position="7"/>
        <end position="28"/>
    </location>
</feature>
<protein>
    <recommendedName>
        <fullName evidence="8">Protein BTN</fullName>
    </recommendedName>
</protein>
<evidence type="ECO:0000313" key="10">
    <source>
        <dbReference type="Proteomes" id="UP000054144"/>
    </source>
</evidence>
<dbReference type="EMBL" id="KN881721">
    <property type="protein sequence ID" value="KIY49732.1"/>
    <property type="molecule type" value="Genomic_DNA"/>
</dbReference>
<evidence type="ECO:0000256" key="8">
    <source>
        <dbReference type="RuleBase" id="RU361113"/>
    </source>
</evidence>
<dbReference type="PANTHER" id="PTHR10981">
    <property type="entry name" value="BATTENIN"/>
    <property type="match status" value="1"/>
</dbReference>
<dbReference type="Pfam" id="PF02487">
    <property type="entry name" value="CLN3"/>
    <property type="match status" value="1"/>
</dbReference>
<evidence type="ECO:0000256" key="7">
    <source>
        <dbReference type="ARBA" id="ARBA00023136"/>
    </source>
</evidence>
<feature type="transmembrane region" description="Helical" evidence="8">
    <location>
        <begin position="244"/>
        <end position="261"/>
    </location>
</feature>
<keyword evidence="3" id="KW-0813">Transport</keyword>
<feature type="transmembrane region" description="Helical" evidence="8">
    <location>
        <begin position="71"/>
        <end position="88"/>
    </location>
</feature>
<feature type="non-terminal residue" evidence="9">
    <location>
        <position position="1"/>
    </location>
</feature>
<feature type="transmembrane region" description="Helical" evidence="8">
    <location>
        <begin position="126"/>
        <end position="146"/>
    </location>
</feature>
<organism evidence="9 10">
    <name type="scientific">Fistulina hepatica ATCC 64428</name>
    <dbReference type="NCBI Taxonomy" id="1128425"/>
    <lineage>
        <taxon>Eukaryota</taxon>
        <taxon>Fungi</taxon>
        <taxon>Dikarya</taxon>
        <taxon>Basidiomycota</taxon>
        <taxon>Agaricomycotina</taxon>
        <taxon>Agaricomycetes</taxon>
        <taxon>Agaricomycetidae</taxon>
        <taxon>Agaricales</taxon>
        <taxon>Fistulinaceae</taxon>
        <taxon>Fistulina</taxon>
    </lineage>
</organism>
<feature type="transmembrane region" description="Helical" evidence="8">
    <location>
        <begin position="94"/>
        <end position="114"/>
    </location>
</feature>
<gene>
    <name evidence="9" type="ORF">FISHEDRAFT_40791</name>
</gene>
<proteinExistence type="inferred from homology"/>
<evidence type="ECO:0000256" key="4">
    <source>
        <dbReference type="ARBA" id="ARBA00022692"/>
    </source>
</evidence>
<feature type="transmembrane region" description="Helical" evidence="8">
    <location>
        <begin position="40"/>
        <end position="59"/>
    </location>
</feature>
<evidence type="ECO:0000256" key="1">
    <source>
        <dbReference type="ARBA" id="ARBA00004127"/>
    </source>
</evidence>